<name>A0ABT4RHW7_9ACTN</name>
<protein>
    <submittedName>
        <fullName evidence="1">Uncharacterized protein</fullName>
    </submittedName>
</protein>
<dbReference type="Proteomes" id="UP001147700">
    <property type="component" value="Unassembled WGS sequence"/>
</dbReference>
<accession>A0ABT4RHW7</accession>
<keyword evidence="2" id="KW-1185">Reference proteome</keyword>
<organism evidence="1 2">
    <name type="scientific">Solirubrobacter deserti</name>
    <dbReference type="NCBI Taxonomy" id="2282478"/>
    <lineage>
        <taxon>Bacteria</taxon>
        <taxon>Bacillati</taxon>
        <taxon>Actinomycetota</taxon>
        <taxon>Thermoleophilia</taxon>
        <taxon>Solirubrobacterales</taxon>
        <taxon>Solirubrobacteraceae</taxon>
        <taxon>Solirubrobacter</taxon>
    </lineage>
</organism>
<comment type="caution">
    <text evidence="1">The sequence shown here is derived from an EMBL/GenBank/DDBJ whole genome shotgun (WGS) entry which is preliminary data.</text>
</comment>
<evidence type="ECO:0000313" key="2">
    <source>
        <dbReference type="Proteomes" id="UP001147700"/>
    </source>
</evidence>
<sequence length="71" mass="7580">MTHTTLVSEATSPGVRLARAQLVALIQQQVVRVAALRAQLSAGLPVTGDLAAELHELELLQDRLDLPGEAR</sequence>
<dbReference type="EMBL" id="JAPCID010000012">
    <property type="protein sequence ID" value="MDA0137946.1"/>
    <property type="molecule type" value="Genomic_DNA"/>
</dbReference>
<dbReference type="RefSeq" id="WP_202952846.1">
    <property type="nucleotide sequence ID" value="NZ_JAPCID010000012.1"/>
</dbReference>
<gene>
    <name evidence="1" type="ORF">OJ962_10575</name>
</gene>
<proteinExistence type="predicted"/>
<evidence type="ECO:0000313" key="1">
    <source>
        <dbReference type="EMBL" id="MDA0137946.1"/>
    </source>
</evidence>
<reference evidence="1" key="1">
    <citation type="submission" date="2022-10" db="EMBL/GenBank/DDBJ databases">
        <title>The WGS of Solirubrobacter sp. CPCC 204708.</title>
        <authorList>
            <person name="Jiang Z."/>
        </authorList>
    </citation>
    <scope>NUCLEOTIDE SEQUENCE</scope>
    <source>
        <strain evidence="1">CPCC 204708</strain>
    </source>
</reference>